<feature type="domain" description="DUF5672" evidence="1">
    <location>
        <begin position="66"/>
        <end position="205"/>
    </location>
</feature>
<protein>
    <submittedName>
        <fullName evidence="2">DUF5672 family protein</fullName>
    </submittedName>
</protein>
<keyword evidence="3" id="KW-1185">Reference proteome</keyword>
<reference evidence="2 3" key="1">
    <citation type="submission" date="2024-05" db="EMBL/GenBank/DDBJ databases">
        <authorList>
            <person name="Park S."/>
        </authorList>
    </citation>
    <scope>NUCLEOTIDE SEQUENCE [LARGE SCALE GENOMIC DNA]</scope>
    <source>
        <strain evidence="2 3">DGU5</strain>
    </source>
</reference>
<dbReference type="Proteomes" id="UP001484535">
    <property type="component" value="Unassembled WGS sequence"/>
</dbReference>
<proteinExistence type="predicted"/>
<evidence type="ECO:0000313" key="3">
    <source>
        <dbReference type="Proteomes" id="UP001484535"/>
    </source>
</evidence>
<sequence length="267" mass="29873">MSDDGLMAPAPTKRLPLSSVTLCAVSSTNLVATLEAMRLTMQYVDFADAILCTHDAGVADQTEGAIRVVPIERLTSAKAYSHFMLTRLVDYINTEHCLVIQWDGHVIDPARWRSEFLDYDYVGASWPQFDDGYEVGNGGFSLRSKRLMEACLRPEFTAHHPEDVAIGRTNRALLERLGLLFAPVAIADAFSAERSGNPAKSFGYHGAFHMPSVLGAKRFWDLYQMLDDRATLWVDFTAIVRGLFAGQERGRRVARLAWDRMIGRLSR</sequence>
<evidence type="ECO:0000313" key="2">
    <source>
        <dbReference type="EMBL" id="MEN7538094.1"/>
    </source>
</evidence>
<gene>
    <name evidence="2" type="ORF">ABDJ38_13000</name>
</gene>
<evidence type="ECO:0000259" key="1">
    <source>
        <dbReference type="Pfam" id="PF18922"/>
    </source>
</evidence>
<dbReference type="EMBL" id="JBDLBR010000004">
    <property type="protein sequence ID" value="MEN7538094.1"/>
    <property type="molecule type" value="Genomic_DNA"/>
</dbReference>
<dbReference type="RefSeq" id="WP_346785549.1">
    <property type="nucleotide sequence ID" value="NZ_JBDLBR010000004.1"/>
</dbReference>
<dbReference type="Pfam" id="PF18922">
    <property type="entry name" value="DUF5672"/>
    <property type="match status" value="1"/>
</dbReference>
<accession>A0ABV0CYZ7</accession>
<organism evidence="2 3">
    <name type="scientific">Aurantiacibacter flavus</name>
    <dbReference type="NCBI Taxonomy" id="3145232"/>
    <lineage>
        <taxon>Bacteria</taxon>
        <taxon>Pseudomonadati</taxon>
        <taxon>Pseudomonadota</taxon>
        <taxon>Alphaproteobacteria</taxon>
        <taxon>Sphingomonadales</taxon>
        <taxon>Erythrobacteraceae</taxon>
        <taxon>Aurantiacibacter</taxon>
    </lineage>
</organism>
<dbReference type="InterPro" id="IPR043729">
    <property type="entry name" value="DUF5672"/>
</dbReference>
<name>A0ABV0CYZ7_9SPHN</name>
<comment type="caution">
    <text evidence="2">The sequence shown here is derived from an EMBL/GenBank/DDBJ whole genome shotgun (WGS) entry which is preliminary data.</text>
</comment>